<dbReference type="AlphaFoldDB" id="A0A1N6T885"/>
<protein>
    <submittedName>
        <fullName evidence="2">Glucosamine-6-phosphate deaminase</fullName>
    </submittedName>
</protein>
<accession>A0A1N6T885</accession>
<proteinExistence type="predicted"/>
<evidence type="ECO:0000313" key="1">
    <source>
        <dbReference type="EMBL" id="SIP98821.1"/>
    </source>
</evidence>
<gene>
    <name evidence="1" type="ORF">SAMN05518682_0922</name>
    <name evidence="2" type="ORF">SAMN05518682_2733</name>
</gene>
<evidence type="ECO:0000313" key="2">
    <source>
        <dbReference type="EMBL" id="SIQ49437.1"/>
    </source>
</evidence>
<feature type="non-terminal residue" evidence="2">
    <location>
        <position position="31"/>
    </location>
</feature>
<name>A0A1N6T885_9MICO</name>
<dbReference type="EMBL" id="FTMI01000001">
    <property type="protein sequence ID" value="SIP98821.1"/>
    <property type="molecule type" value="Genomic_DNA"/>
</dbReference>
<organism evidence="2 3">
    <name type="scientific">Cellulosimicrobium aquatile</name>
    <dbReference type="NCBI Taxonomy" id="1612203"/>
    <lineage>
        <taxon>Bacteria</taxon>
        <taxon>Bacillati</taxon>
        <taxon>Actinomycetota</taxon>
        <taxon>Actinomycetes</taxon>
        <taxon>Micrococcales</taxon>
        <taxon>Promicromonosporaceae</taxon>
        <taxon>Cellulosimicrobium</taxon>
    </lineage>
</organism>
<reference evidence="2" key="1">
    <citation type="submission" date="2017-01" db="EMBL/GenBank/DDBJ databases">
        <authorList>
            <person name="Mah S.A."/>
            <person name="Swanson W.J."/>
            <person name="Moy G.W."/>
            <person name="Vacquier V.D."/>
        </authorList>
    </citation>
    <scope>NUCLEOTIDE SEQUENCE [LARGE SCALE GENOMIC DNA]</scope>
    <source>
        <strain evidence="2">3bp</strain>
    </source>
</reference>
<dbReference type="Proteomes" id="UP000186235">
    <property type="component" value="Unassembled WGS sequence"/>
</dbReference>
<keyword evidence="3" id="KW-1185">Reference proteome</keyword>
<sequence length="31" mass="3075">MEVVIAPAERLAVLAADAVEAVVRSGPGAVL</sequence>
<reference evidence="3" key="2">
    <citation type="submission" date="2017-01" db="EMBL/GenBank/DDBJ databases">
        <authorList>
            <person name="Varghese N."/>
            <person name="Submissions S."/>
        </authorList>
    </citation>
    <scope>NUCLEOTIDE SEQUENCE [LARGE SCALE GENOMIC DNA]</scope>
    <source>
        <strain evidence="3">3bp</strain>
    </source>
</reference>
<dbReference type="EMBL" id="FTMI01000004">
    <property type="protein sequence ID" value="SIQ49437.1"/>
    <property type="molecule type" value="Genomic_DNA"/>
</dbReference>
<evidence type="ECO:0000313" key="3">
    <source>
        <dbReference type="Proteomes" id="UP000186235"/>
    </source>
</evidence>